<feature type="transmembrane region" description="Helical" evidence="6">
    <location>
        <begin position="393"/>
        <end position="412"/>
    </location>
</feature>
<dbReference type="SUPFAM" id="SSF56300">
    <property type="entry name" value="Metallo-dependent phosphatases"/>
    <property type="match status" value="1"/>
</dbReference>
<evidence type="ECO:0000256" key="3">
    <source>
        <dbReference type="ARBA" id="ARBA00022989"/>
    </source>
</evidence>
<evidence type="ECO:0000256" key="5">
    <source>
        <dbReference type="SAM" id="MobiDB-lite"/>
    </source>
</evidence>
<dbReference type="EMBL" id="VSZS01000060">
    <property type="protein sequence ID" value="TYR33052.1"/>
    <property type="molecule type" value="Genomic_DNA"/>
</dbReference>
<accession>A0A5D4GYD5</accession>
<protein>
    <submittedName>
        <fullName evidence="9">Uncharacterized protein</fullName>
    </submittedName>
</protein>
<reference evidence="9 10" key="1">
    <citation type="submission" date="2019-08" db="EMBL/GenBank/DDBJ databases">
        <authorList>
            <person name="Seo Y.L."/>
        </authorList>
    </citation>
    <scope>NUCLEOTIDE SEQUENCE [LARGE SCALE GENOMIC DNA]</scope>
    <source>
        <strain evidence="9 10">MaA-C15</strain>
    </source>
</reference>
<dbReference type="Proteomes" id="UP000323258">
    <property type="component" value="Unassembled WGS sequence"/>
</dbReference>
<feature type="transmembrane region" description="Helical" evidence="6">
    <location>
        <begin position="49"/>
        <end position="73"/>
    </location>
</feature>
<feature type="region of interest" description="Disordered" evidence="5">
    <location>
        <begin position="1"/>
        <end position="22"/>
    </location>
</feature>
<evidence type="ECO:0000313" key="10">
    <source>
        <dbReference type="Proteomes" id="UP000323258"/>
    </source>
</evidence>
<dbReference type="RefSeq" id="WP_148914256.1">
    <property type="nucleotide sequence ID" value="NZ_VSZS01000060.1"/>
</dbReference>
<evidence type="ECO:0000259" key="8">
    <source>
        <dbReference type="Pfam" id="PF04932"/>
    </source>
</evidence>
<name>A0A5D4GYD5_9HYPH</name>
<sequence length="757" mass="81830">MNAPAMQPQKVHRPGARSGLPTQSSKRFGWALIAVVGLAPLPFAGNRPFFWAMMAVVAAVLCVTYLLMLSNAGRGFAFSSRSLRFLGILAAIFAAWHVGQMTMLGWLIGDFTVTTQTGQAIVTSTPSLSPPETWFSLLRFLSYAMMFFVGVQVAAKIRDLRPYLSALLFIIAGYAAYGLVALTYLGDTILFLDKWTYLGAATGPFVNRNSFATFLAFGSIIGVVLSLSSLQRERNGRLSQSLSDFPWVYAACTLLIFSVLLATQSRMGVFAALCGIAAVCLLWWSKARRSASGRSRWQTLGTIAVSLAVIGVLLVLAQGGGLLERFSSVDLSTGVRLELYRQIVAMIGERPLLGYGGGTFALAFPLFHQSSLDVGLVWDKAHSTYLELWSDHGLLIGSIPLLILGVIVARCIRQWNAAEADKQAAPLIAVGVAIVATLHSLVDFSLQMQANALLFTMLLAFGLSRESHRAEGGHQGREPTVINQPFASWGSPTGPSELASPRERLQIKTMPSALYAIGDVHGCLDLLSGIEARIAADAADTDGSKIIVLLGDLIDRGPRSAQVIDYLLAPPPEGFRRICIAGNHEQMMMNFLRDPAAGRVWLDLGGRDTLASYGIDLATVDRLAKEPRSSRQVLESFIPRQHIEFVERLPVCVSLPGFLLVHGGLLPATPLERHRDIELMTVRLSEASFEAREGLTLVHGHTPLAQPFVSPARIGLDTEAFSSGRLTAARLLANGNVKILQYSRVCPSSGFLGQPAA</sequence>
<feature type="transmembrane region" description="Helical" evidence="6">
    <location>
        <begin position="27"/>
        <end position="43"/>
    </location>
</feature>
<evidence type="ECO:0000256" key="6">
    <source>
        <dbReference type="SAM" id="Phobius"/>
    </source>
</evidence>
<feature type="transmembrane region" description="Helical" evidence="6">
    <location>
        <begin position="297"/>
        <end position="317"/>
    </location>
</feature>
<feature type="transmembrane region" description="Helical" evidence="6">
    <location>
        <begin position="85"/>
        <end position="108"/>
    </location>
</feature>
<comment type="caution">
    <text evidence="9">The sequence shown here is derived from an EMBL/GenBank/DDBJ whole genome shotgun (WGS) entry which is preliminary data.</text>
</comment>
<dbReference type="InterPro" id="IPR004843">
    <property type="entry name" value="Calcineurin-like_PHP"/>
</dbReference>
<dbReference type="Pfam" id="PF00149">
    <property type="entry name" value="Metallophos"/>
    <property type="match status" value="1"/>
</dbReference>
<dbReference type="InterPro" id="IPR029052">
    <property type="entry name" value="Metallo-depent_PP-like"/>
</dbReference>
<dbReference type="InterPro" id="IPR007016">
    <property type="entry name" value="O-antigen_ligase-rel_domated"/>
</dbReference>
<proteinExistence type="predicted"/>
<dbReference type="AlphaFoldDB" id="A0A5D4GYD5"/>
<evidence type="ECO:0000259" key="7">
    <source>
        <dbReference type="Pfam" id="PF00149"/>
    </source>
</evidence>
<feature type="transmembrane region" description="Helical" evidence="6">
    <location>
        <begin position="211"/>
        <end position="230"/>
    </location>
</feature>
<dbReference type="PANTHER" id="PTHR37422:SF23">
    <property type="entry name" value="TEICHURONIC ACID BIOSYNTHESIS PROTEIN TUAE"/>
    <property type="match status" value="1"/>
</dbReference>
<dbReference type="OrthoDB" id="9807890at2"/>
<gene>
    <name evidence="9" type="ORF">FY036_08285</name>
</gene>
<dbReference type="PANTHER" id="PTHR37422">
    <property type="entry name" value="TEICHURONIC ACID BIOSYNTHESIS PROTEIN TUAE"/>
    <property type="match status" value="1"/>
</dbReference>
<evidence type="ECO:0000256" key="2">
    <source>
        <dbReference type="ARBA" id="ARBA00022692"/>
    </source>
</evidence>
<dbReference type="Pfam" id="PF04932">
    <property type="entry name" value="Wzy_C"/>
    <property type="match status" value="1"/>
</dbReference>
<keyword evidence="3 6" id="KW-1133">Transmembrane helix</keyword>
<feature type="transmembrane region" description="Helical" evidence="6">
    <location>
        <begin position="134"/>
        <end position="155"/>
    </location>
</feature>
<feature type="domain" description="O-antigen ligase-related" evidence="8">
    <location>
        <begin position="253"/>
        <end position="395"/>
    </location>
</feature>
<dbReference type="InterPro" id="IPR051533">
    <property type="entry name" value="WaaL-like"/>
</dbReference>
<feature type="transmembrane region" description="Helical" evidence="6">
    <location>
        <begin position="267"/>
        <end position="285"/>
    </location>
</feature>
<feature type="transmembrane region" description="Helical" evidence="6">
    <location>
        <begin position="424"/>
        <end position="442"/>
    </location>
</feature>
<keyword evidence="10" id="KW-1185">Reference proteome</keyword>
<feature type="transmembrane region" description="Helical" evidence="6">
    <location>
        <begin position="242"/>
        <end position="261"/>
    </location>
</feature>
<evidence type="ECO:0000256" key="4">
    <source>
        <dbReference type="ARBA" id="ARBA00023136"/>
    </source>
</evidence>
<evidence type="ECO:0000313" key="9">
    <source>
        <dbReference type="EMBL" id="TYR33052.1"/>
    </source>
</evidence>
<organism evidence="9 10">
    <name type="scientific">Neoaquamicrobium microcysteis</name>
    <dbReference type="NCBI Taxonomy" id="2682781"/>
    <lineage>
        <taxon>Bacteria</taxon>
        <taxon>Pseudomonadati</taxon>
        <taxon>Pseudomonadota</taxon>
        <taxon>Alphaproteobacteria</taxon>
        <taxon>Hyphomicrobiales</taxon>
        <taxon>Phyllobacteriaceae</taxon>
        <taxon>Neoaquamicrobium</taxon>
    </lineage>
</organism>
<comment type="subcellular location">
    <subcellularLocation>
        <location evidence="1">Membrane</location>
        <topology evidence="1">Multi-pass membrane protein</topology>
    </subcellularLocation>
</comment>
<dbReference type="GO" id="GO:0016787">
    <property type="term" value="F:hydrolase activity"/>
    <property type="evidence" value="ECO:0007669"/>
    <property type="project" value="InterPro"/>
</dbReference>
<reference evidence="9 10" key="2">
    <citation type="submission" date="2019-09" db="EMBL/GenBank/DDBJ databases">
        <title>Mesorhizobium sp. MaA-C15 isolated from Microcystis aeruginosa.</title>
        <authorList>
            <person name="Jeong S.E."/>
            <person name="Jin H.M."/>
            <person name="Jeon C.O."/>
        </authorList>
    </citation>
    <scope>NUCLEOTIDE SEQUENCE [LARGE SCALE GENOMIC DNA]</scope>
    <source>
        <strain evidence="9 10">MaA-C15</strain>
    </source>
</reference>
<evidence type="ECO:0000256" key="1">
    <source>
        <dbReference type="ARBA" id="ARBA00004141"/>
    </source>
</evidence>
<dbReference type="Gene3D" id="3.60.21.10">
    <property type="match status" value="1"/>
</dbReference>
<feature type="transmembrane region" description="Helical" evidence="6">
    <location>
        <begin position="167"/>
        <end position="191"/>
    </location>
</feature>
<keyword evidence="4 6" id="KW-0472">Membrane</keyword>
<feature type="domain" description="Calcineurin-like phosphoesterase" evidence="7">
    <location>
        <begin position="515"/>
        <end position="737"/>
    </location>
</feature>
<dbReference type="GO" id="GO:0016020">
    <property type="term" value="C:membrane"/>
    <property type="evidence" value="ECO:0007669"/>
    <property type="project" value="UniProtKB-SubCell"/>
</dbReference>
<keyword evidence="2 6" id="KW-0812">Transmembrane</keyword>